<protein>
    <submittedName>
        <fullName evidence="7">Glycosyltransferase</fullName>
        <ecNumber evidence="7">2.4.-.-</ecNumber>
    </submittedName>
</protein>
<evidence type="ECO:0000313" key="7">
    <source>
        <dbReference type="EMBL" id="MCK8784782.1"/>
    </source>
</evidence>
<evidence type="ECO:0000256" key="6">
    <source>
        <dbReference type="SAM" id="MobiDB-lite"/>
    </source>
</evidence>
<dbReference type="Pfam" id="PF13641">
    <property type="entry name" value="Glyco_tranf_2_3"/>
    <property type="match status" value="1"/>
</dbReference>
<dbReference type="AlphaFoldDB" id="A0A9X2BTX4"/>
<keyword evidence="5" id="KW-0472">Membrane</keyword>
<evidence type="ECO:0000256" key="4">
    <source>
        <dbReference type="ARBA" id="ARBA00022679"/>
    </source>
</evidence>
<evidence type="ECO:0000313" key="8">
    <source>
        <dbReference type="Proteomes" id="UP001139516"/>
    </source>
</evidence>
<dbReference type="PANTHER" id="PTHR43646">
    <property type="entry name" value="GLYCOSYLTRANSFERASE"/>
    <property type="match status" value="1"/>
</dbReference>
<keyword evidence="2" id="KW-1003">Cell membrane</keyword>
<name>A0A9X2BTX4_9PROT</name>
<reference evidence="7" key="1">
    <citation type="submission" date="2022-04" db="EMBL/GenBank/DDBJ databases">
        <title>Roseomonas acroporae sp. nov., isolated from coral Acropora digitifera.</title>
        <authorList>
            <person name="Sun H."/>
        </authorList>
    </citation>
    <scope>NUCLEOTIDE SEQUENCE</scope>
    <source>
        <strain evidence="7">NAR14</strain>
    </source>
</reference>
<keyword evidence="3 7" id="KW-0328">Glycosyltransferase</keyword>
<dbReference type="EMBL" id="JALPRX010000038">
    <property type="protein sequence ID" value="MCK8784782.1"/>
    <property type="molecule type" value="Genomic_DNA"/>
</dbReference>
<dbReference type="EC" id="2.4.-.-" evidence="7"/>
<dbReference type="GO" id="GO:0005886">
    <property type="term" value="C:plasma membrane"/>
    <property type="evidence" value="ECO:0007669"/>
    <property type="project" value="UniProtKB-SubCell"/>
</dbReference>
<organism evidence="7 8">
    <name type="scientific">Roseomonas acroporae</name>
    <dbReference type="NCBI Taxonomy" id="2937791"/>
    <lineage>
        <taxon>Bacteria</taxon>
        <taxon>Pseudomonadati</taxon>
        <taxon>Pseudomonadota</taxon>
        <taxon>Alphaproteobacteria</taxon>
        <taxon>Acetobacterales</taxon>
        <taxon>Roseomonadaceae</taxon>
        <taxon>Roseomonas</taxon>
    </lineage>
</organism>
<dbReference type="RefSeq" id="WP_248666903.1">
    <property type="nucleotide sequence ID" value="NZ_JALPRX010000038.1"/>
</dbReference>
<comment type="subcellular location">
    <subcellularLocation>
        <location evidence="1">Cell membrane</location>
    </subcellularLocation>
</comment>
<feature type="region of interest" description="Disordered" evidence="6">
    <location>
        <begin position="377"/>
        <end position="408"/>
    </location>
</feature>
<keyword evidence="8" id="KW-1185">Reference proteome</keyword>
<keyword evidence="4 7" id="KW-0808">Transferase</keyword>
<accession>A0A9X2BTX4</accession>
<dbReference type="InterPro" id="IPR029044">
    <property type="entry name" value="Nucleotide-diphossugar_trans"/>
</dbReference>
<evidence type="ECO:0000256" key="3">
    <source>
        <dbReference type="ARBA" id="ARBA00022676"/>
    </source>
</evidence>
<evidence type="ECO:0000256" key="1">
    <source>
        <dbReference type="ARBA" id="ARBA00004236"/>
    </source>
</evidence>
<dbReference type="PANTHER" id="PTHR43646:SF2">
    <property type="entry name" value="GLYCOSYLTRANSFERASE 2-LIKE DOMAIN-CONTAINING PROTEIN"/>
    <property type="match status" value="1"/>
</dbReference>
<dbReference type="GO" id="GO:0016757">
    <property type="term" value="F:glycosyltransferase activity"/>
    <property type="evidence" value="ECO:0007669"/>
    <property type="project" value="UniProtKB-KW"/>
</dbReference>
<dbReference type="Gene3D" id="3.90.550.10">
    <property type="entry name" value="Spore Coat Polysaccharide Biosynthesis Protein SpsA, Chain A"/>
    <property type="match status" value="1"/>
</dbReference>
<evidence type="ECO:0000256" key="2">
    <source>
        <dbReference type="ARBA" id="ARBA00022475"/>
    </source>
</evidence>
<comment type="caution">
    <text evidence="7">The sequence shown here is derived from an EMBL/GenBank/DDBJ whole genome shotgun (WGS) entry which is preliminary data.</text>
</comment>
<sequence length="408" mass="40831">MIPHVVCVPARDEAAAMPGLLAALAGQEGVGPVRVVLLANGCTDGTAAAAREAARRHPVLALRVIEATLPAGQATVGRARGMAMEAGAGWLGAAGGGGEGLLLGTDADALPPPGWIAANLRAVAAGAEAVGGEIRLAGEEGLPGWLRERRALVARYWSAVRALSDRLDPLPHDPPPRHGDHTGASLAVTVAAYRDAGGVPPLATGEDNALVAALERNGARLRHAPDAWVAVSAREDGRAPGGMAAEMRRWRRIAETGEPHLLPGPEFWAGLFARRRALRDGFAGGAGSGPGGGPGSGLETAAAATGIDVAVLRAVARESVNAIAFVARATPLLPPADTAEAEIVAATAALERMATAALERMATDALEGMATTAPEGVATAAPEAATGPAERGTAVGPAGRAAAGSRAA</sequence>
<dbReference type="Proteomes" id="UP001139516">
    <property type="component" value="Unassembled WGS sequence"/>
</dbReference>
<proteinExistence type="predicted"/>
<dbReference type="SUPFAM" id="SSF53448">
    <property type="entry name" value="Nucleotide-diphospho-sugar transferases"/>
    <property type="match status" value="1"/>
</dbReference>
<evidence type="ECO:0000256" key="5">
    <source>
        <dbReference type="ARBA" id="ARBA00023136"/>
    </source>
</evidence>
<gene>
    <name evidence="7" type="ORF">M0638_10345</name>
</gene>